<gene>
    <name evidence="3" type="ORF">BASA50_006687</name>
</gene>
<accession>A0ABQ8F9D9</accession>
<evidence type="ECO:0000256" key="1">
    <source>
        <dbReference type="SAM" id="Coils"/>
    </source>
</evidence>
<reference evidence="3 4" key="1">
    <citation type="submission" date="2021-02" db="EMBL/GenBank/DDBJ databases">
        <title>Variation within the Batrachochytrium salamandrivorans European outbreak.</title>
        <authorList>
            <person name="Kelly M."/>
            <person name="Pasmans F."/>
            <person name="Shea T.P."/>
            <person name="Munoz J.F."/>
            <person name="Carranza S."/>
            <person name="Cuomo C.A."/>
            <person name="Martel A."/>
        </authorList>
    </citation>
    <scope>NUCLEOTIDE SEQUENCE [LARGE SCALE GENOMIC DNA]</scope>
    <source>
        <strain evidence="3 4">AMFP18/2</strain>
    </source>
</reference>
<protein>
    <submittedName>
        <fullName evidence="3">Uncharacterized protein</fullName>
    </submittedName>
</protein>
<feature type="signal peptide" evidence="2">
    <location>
        <begin position="1"/>
        <end position="18"/>
    </location>
</feature>
<proteinExistence type="predicted"/>
<dbReference type="EMBL" id="JAFCIX010000335">
    <property type="protein sequence ID" value="KAH6594440.1"/>
    <property type="molecule type" value="Genomic_DNA"/>
</dbReference>
<comment type="caution">
    <text evidence="3">The sequence shown here is derived from an EMBL/GenBank/DDBJ whole genome shotgun (WGS) entry which is preliminary data.</text>
</comment>
<keyword evidence="1" id="KW-0175">Coiled coil</keyword>
<sequence>MKLTSFAALSLLAITVSAQSPQGSATQDIQRSNQDRMRDIISRVNEDYEAAENRVAKLGKDIKGTKASLTKFAQLIAMTKEKMPATDLSDKQRSTLKKYYDHFNVTFKELSLTRRRQLGSFEKARQERDEAKMLLDSFMNIR</sequence>
<evidence type="ECO:0000313" key="3">
    <source>
        <dbReference type="EMBL" id="KAH6594440.1"/>
    </source>
</evidence>
<feature type="chain" id="PRO_5046457586" evidence="2">
    <location>
        <begin position="19"/>
        <end position="142"/>
    </location>
</feature>
<organism evidence="3 4">
    <name type="scientific">Batrachochytrium salamandrivorans</name>
    <dbReference type="NCBI Taxonomy" id="1357716"/>
    <lineage>
        <taxon>Eukaryota</taxon>
        <taxon>Fungi</taxon>
        <taxon>Fungi incertae sedis</taxon>
        <taxon>Chytridiomycota</taxon>
        <taxon>Chytridiomycota incertae sedis</taxon>
        <taxon>Chytridiomycetes</taxon>
        <taxon>Rhizophydiales</taxon>
        <taxon>Rhizophydiales incertae sedis</taxon>
        <taxon>Batrachochytrium</taxon>
    </lineage>
</organism>
<keyword evidence="4" id="KW-1185">Reference proteome</keyword>
<evidence type="ECO:0000313" key="4">
    <source>
        <dbReference type="Proteomes" id="UP001648503"/>
    </source>
</evidence>
<feature type="coiled-coil region" evidence="1">
    <location>
        <begin position="34"/>
        <end position="61"/>
    </location>
</feature>
<dbReference type="Proteomes" id="UP001648503">
    <property type="component" value="Unassembled WGS sequence"/>
</dbReference>
<keyword evidence="2" id="KW-0732">Signal</keyword>
<evidence type="ECO:0000256" key="2">
    <source>
        <dbReference type="SAM" id="SignalP"/>
    </source>
</evidence>
<name>A0ABQ8F9D9_9FUNG</name>